<feature type="domain" description="Beta/gamma crystallin 'Greek key'" evidence="5">
    <location>
        <begin position="142"/>
        <end position="184"/>
    </location>
</feature>
<dbReference type="InterPro" id="IPR050252">
    <property type="entry name" value="Beta/Gamma-Crystallin"/>
</dbReference>
<evidence type="ECO:0000259" key="5">
    <source>
        <dbReference type="PROSITE" id="PS50915"/>
    </source>
</evidence>
<accession>A0A8C7WVI9</accession>
<dbReference type="InterPro" id="IPR001064">
    <property type="entry name" value="Beta/gamma_crystallin"/>
</dbReference>
<evidence type="ECO:0000313" key="6">
    <source>
        <dbReference type="Ensembl" id="ENSOSIP00000004013.1"/>
    </source>
</evidence>
<evidence type="ECO:0000256" key="1">
    <source>
        <dbReference type="ARBA" id="ARBA00003689"/>
    </source>
</evidence>
<dbReference type="GeneTree" id="ENSGT00940000163494"/>
<dbReference type="GO" id="GO:0002088">
    <property type="term" value="P:lens development in camera-type eye"/>
    <property type="evidence" value="ECO:0007669"/>
    <property type="project" value="TreeGrafter"/>
</dbReference>
<feature type="domain" description="Beta/gamma crystallin 'Greek key'" evidence="5">
    <location>
        <begin position="101"/>
        <end position="141"/>
    </location>
</feature>
<evidence type="ECO:0000313" key="7">
    <source>
        <dbReference type="Proteomes" id="UP000694383"/>
    </source>
</evidence>
<organism evidence="6 7">
    <name type="scientific">Oryzias sinensis</name>
    <name type="common">Chinese medaka</name>
    <dbReference type="NCBI Taxonomy" id="183150"/>
    <lineage>
        <taxon>Eukaryota</taxon>
        <taxon>Metazoa</taxon>
        <taxon>Chordata</taxon>
        <taxon>Craniata</taxon>
        <taxon>Vertebrata</taxon>
        <taxon>Euteleostomi</taxon>
        <taxon>Actinopterygii</taxon>
        <taxon>Neopterygii</taxon>
        <taxon>Teleostei</taxon>
        <taxon>Neoteleostei</taxon>
        <taxon>Acanthomorphata</taxon>
        <taxon>Ovalentaria</taxon>
        <taxon>Atherinomorphae</taxon>
        <taxon>Beloniformes</taxon>
        <taxon>Adrianichthyidae</taxon>
        <taxon>Oryziinae</taxon>
        <taxon>Oryzias</taxon>
    </lineage>
</organism>
<comment type="similarity">
    <text evidence="2">Belongs to the beta/gamma-crystallin family.</text>
</comment>
<keyword evidence="7" id="KW-1185">Reference proteome</keyword>
<keyword evidence="3" id="KW-0273">Eye lens protein</keyword>
<dbReference type="GO" id="GO:0007601">
    <property type="term" value="P:visual perception"/>
    <property type="evidence" value="ECO:0007669"/>
    <property type="project" value="TreeGrafter"/>
</dbReference>
<name>A0A8C7WVI9_9TELE</name>
<dbReference type="GO" id="GO:0005212">
    <property type="term" value="F:structural constituent of eye lens"/>
    <property type="evidence" value="ECO:0007669"/>
    <property type="project" value="UniProtKB-KW"/>
</dbReference>
<reference evidence="6" key="2">
    <citation type="submission" date="2025-09" db="UniProtKB">
        <authorList>
            <consortium name="Ensembl"/>
        </authorList>
    </citation>
    <scope>IDENTIFICATION</scope>
</reference>
<dbReference type="Ensembl" id="ENSOSIT00000004298.1">
    <property type="protein sequence ID" value="ENSOSIP00000004013.1"/>
    <property type="gene ID" value="ENSOSIG00000002641.1"/>
</dbReference>
<sequence length="186" mass="21801">FCGVSAAVSSPPRCSVVFYEDRNFGGRSHEREDDASELHAYIRRCNSVRVEGGFWVLYQRPNYRGFQYVLGPGEYPDHQYWLGFSDTVRSCRVIRHVGASWRMKVWEEPNFEGESLELGENVPTFQEHWQNRPVHSCKVLEGAWVFYDQSNYRGRQYLLERGQYRRHSEWGGMQPSVGSIRRVKSP</sequence>
<proteinExistence type="inferred from homology"/>
<evidence type="ECO:0000256" key="3">
    <source>
        <dbReference type="ARBA" id="ARBA00022613"/>
    </source>
</evidence>
<evidence type="ECO:0000256" key="4">
    <source>
        <dbReference type="ARBA" id="ARBA00022737"/>
    </source>
</evidence>
<dbReference type="Proteomes" id="UP000694383">
    <property type="component" value="Unplaced"/>
</dbReference>
<feature type="domain" description="Beta/gamma crystallin 'Greek key'" evidence="5">
    <location>
        <begin position="14"/>
        <end position="52"/>
    </location>
</feature>
<comment type="function">
    <text evidence="1">Crystallins are the dominant structural components of the vertebrate eye lens.</text>
</comment>
<dbReference type="AlphaFoldDB" id="A0A8C7WVI9"/>
<dbReference type="PROSITE" id="PS50915">
    <property type="entry name" value="CRYSTALLIN_BETA_GAMMA"/>
    <property type="match status" value="4"/>
</dbReference>
<reference evidence="6" key="1">
    <citation type="submission" date="2025-08" db="UniProtKB">
        <authorList>
            <consortium name="Ensembl"/>
        </authorList>
    </citation>
    <scope>IDENTIFICATION</scope>
</reference>
<dbReference type="PRINTS" id="PR01367">
    <property type="entry name" value="BGCRYSTALLIN"/>
</dbReference>
<dbReference type="InterPro" id="IPR011024">
    <property type="entry name" value="G_crystallin-like"/>
</dbReference>
<feature type="domain" description="Beta/gamma crystallin 'Greek key'" evidence="5">
    <location>
        <begin position="53"/>
        <end position="95"/>
    </location>
</feature>
<dbReference type="PANTHER" id="PTHR11818:SF126">
    <property type="entry name" value="CRYSTALLIN, GAMMA MX,-LIKE 2-RELATED"/>
    <property type="match status" value="1"/>
</dbReference>
<dbReference type="SMART" id="SM00247">
    <property type="entry name" value="XTALbg"/>
    <property type="match status" value="2"/>
</dbReference>
<dbReference type="Gene3D" id="2.60.20.10">
    <property type="entry name" value="Crystallins"/>
    <property type="match status" value="2"/>
</dbReference>
<dbReference type="Pfam" id="PF00030">
    <property type="entry name" value="Crystall"/>
    <property type="match status" value="2"/>
</dbReference>
<dbReference type="FunFam" id="2.60.20.10:FF:000001">
    <property type="entry name" value="Crystallin gamma S"/>
    <property type="match status" value="1"/>
</dbReference>
<evidence type="ECO:0000256" key="2">
    <source>
        <dbReference type="ARBA" id="ARBA00009646"/>
    </source>
</evidence>
<dbReference type="FunFam" id="2.60.20.10:FF:000003">
    <property type="entry name" value="Crystallin gamma S"/>
    <property type="match status" value="1"/>
</dbReference>
<dbReference type="SUPFAM" id="SSF49695">
    <property type="entry name" value="gamma-Crystallin-like"/>
    <property type="match status" value="1"/>
</dbReference>
<keyword evidence="4" id="KW-0677">Repeat</keyword>
<dbReference type="PANTHER" id="PTHR11818">
    <property type="entry name" value="BETA/GAMMA CRYSTALLIN"/>
    <property type="match status" value="1"/>
</dbReference>
<protein>
    <submittedName>
        <fullName evidence="6">Crystallin, gamma S4</fullName>
    </submittedName>
</protein>